<dbReference type="AlphaFoldDB" id="A0AAW3ZPS9"/>
<protein>
    <submittedName>
        <fullName evidence="1">Type II toxin-antitoxin system PemK/MazF family toxin</fullName>
    </submittedName>
</protein>
<accession>A0AAW3ZPS9</accession>
<dbReference type="Pfam" id="PF02452">
    <property type="entry name" value="PemK_toxin"/>
    <property type="match status" value="1"/>
</dbReference>
<dbReference type="InterPro" id="IPR011067">
    <property type="entry name" value="Plasmid_toxin/cell-grow_inhib"/>
</dbReference>
<comment type="caution">
    <text evidence="1">The sequence shown here is derived from an EMBL/GenBank/DDBJ whole genome shotgun (WGS) entry which is preliminary data.</text>
</comment>
<dbReference type="SUPFAM" id="SSF50118">
    <property type="entry name" value="Cell growth inhibitor/plasmid maintenance toxic component"/>
    <property type="match status" value="1"/>
</dbReference>
<dbReference type="Proteomes" id="UP000613768">
    <property type="component" value="Unassembled WGS sequence"/>
</dbReference>
<dbReference type="Gene3D" id="2.30.30.110">
    <property type="match status" value="1"/>
</dbReference>
<reference evidence="1 2" key="1">
    <citation type="submission" date="2020-09" db="EMBL/GenBank/DDBJ databases">
        <title>Pseudoxanthomonas sp. CAU 1598 isolated from sand of Yaerae Beach.</title>
        <authorList>
            <person name="Kim W."/>
        </authorList>
    </citation>
    <scope>NUCLEOTIDE SEQUENCE [LARGE SCALE GENOMIC DNA]</scope>
    <source>
        <strain evidence="1 2">CAU 1598</strain>
    </source>
</reference>
<organism evidence="1 2">
    <name type="scientific">Pseudomarimonas arenosa</name>
    <dbReference type="NCBI Taxonomy" id="2774145"/>
    <lineage>
        <taxon>Bacteria</taxon>
        <taxon>Pseudomonadati</taxon>
        <taxon>Pseudomonadota</taxon>
        <taxon>Gammaproteobacteria</taxon>
        <taxon>Lysobacterales</taxon>
        <taxon>Lysobacteraceae</taxon>
        <taxon>Pseudomarimonas</taxon>
    </lineage>
</organism>
<dbReference type="GO" id="GO:0003677">
    <property type="term" value="F:DNA binding"/>
    <property type="evidence" value="ECO:0007669"/>
    <property type="project" value="InterPro"/>
</dbReference>
<name>A0AAW3ZPS9_9GAMM</name>
<dbReference type="EMBL" id="JACYTR010000094">
    <property type="protein sequence ID" value="MBD8528198.1"/>
    <property type="molecule type" value="Genomic_DNA"/>
</dbReference>
<gene>
    <name evidence="1" type="ORF">IFO71_20820</name>
</gene>
<keyword evidence="2" id="KW-1185">Reference proteome</keyword>
<evidence type="ECO:0000313" key="2">
    <source>
        <dbReference type="Proteomes" id="UP000613768"/>
    </source>
</evidence>
<proteinExistence type="predicted"/>
<dbReference type="InterPro" id="IPR003477">
    <property type="entry name" value="PemK-like"/>
</dbReference>
<evidence type="ECO:0000313" key="1">
    <source>
        <dbReference type="EMBL" id="MBD8528198.1"/>
    </source>
</evidence>
<sequence length="112" mass="12223">MTSYSFGDVVLVPFPFTDQTGKKQRPAVVVSSDRYQRERPDLILMPITSQNPGSTRFGDVPVSDTKTAGLLMPGVVKPIIFTVEAGLVRKPLGQLADDDQRAVRHTIAQLIG</sequence>